<protein>
    <submittedName>
        <fullName evidence="2">Glycosyltransferase involved in cell wall bisynthesis</fullName>
    </submittedName>
</protein>
<proteinExistence type="predicted"/>
<feature type="domain" description="Glycosyl transferase family 1" evidence="1">
    <location>
        <begin position="183"/>
        <end position="341"/>
    </location>
</feature>
<evidence type="ECO:0000313" key="2">
    <source>
        <dbReference type="EMBL" id="SHK34929.1"/>
    </source>
</evidence>
<dbReference type="EMBL" id="FRAM01000002">
    <property type="protein sequence ID" value="SHK34929.1"/>
    <property type="molecule type" value="Genomic_DNA"/>
</dbReference>
<accession>A0A1M6RR33</accession>
<gene>
    <name evidence="2" type="ORF">SAMN05444371_2034</name>
</gene>
<keyword evidence="3" id="KW-1185">Reference proteome</keyword>
<dbReference type="OrthoDB" id="9811239at2"/>
<organism evidence="2 3">
    <name type="scientific">Epilithonimonas mollis</name>
    <dbReference type="NCBI Taxonomy" id="216903"/>
    <lineage>
        <taxon>Bacteria</taxon>
        <taxon>Pseudomonadati</taxon>
        <taxon>Bacteroidota</taxon>
        <taxon>Flavobacteriia</taxon>
        <taxon>Flavobacteriales</taxon>
        <taxon>Weeksellaceae</taxon>
        <taxon>Chryseobacterium group</taxon>
        <taxon>Epilithonimonas</taxon>
    </lineage>
</organism>
<dbReference type="RefSeq" id="WP_072997663.1">
    <property type="nucleotide sequence ID" value="NZ_FRAM01000002.1"/>
</dbReference>
<reference evidence="3" key="1">
    <citation type="submission" date="2016-11" db="EMBL/GenBank/DDBJ databases">
        <authorList>
            <person name="Varghese N."/>
            <person name="Submissions S."/>
        </authorList>
    </citation>
    <scope>NUCLEOTIDE SEQUENCE [LARGE SCALE GENOMIC DNA]</scope>
    <source>
        <strain evidence="3">DSM 18016</strain>
    </source>
</reference>
<sequence length="366" mass="42541">MNLLYITNGVNGVGGLERVLSVKTKIFADNNYKVNILGLNKTDQNFFYEFSEQVCFHDIIVKGNPVIYIFRYISGVIKKIKEINPDIIIVCDDGLKAFIIPFITNKRIPVIYERHVSNNIFFNDNQSFLSKKLSSIKISTMKFLSRFFNAFVVLNEGNMSEWTYKENIKVIENILPFFPEKISRLENKIAIAVGKQSYQKNYERMIDIWKEVHKSFPEWILFIYGKKDETLKLQSQIDKHNLQDKVILKNPAKDIENKYLESSIFLMTSRYEGQPMVLIEAMACGLPSVTFDFQHGPKEMITSGLNGFVVPYQDDDTFVKKIKELIKNEELRRGIGLNARKASENYSGEKIFKKWDNLFKELKTNV</sequence>
<evidence type="ECO:0000259" key="1">
    <source>
        <dbReference type="Pfam" id="PF00534"/>
    </source>
</evidence>
<evidence type="ECO:0000313" key="3">
    <source>
        <dbReference type="Proteomes" id="UP000184498"/>
    </source>
</evidence>
<dbReference type="Pfam" id="PF00534">
    <property type="entry name" value="Glycos_transf_1"/>
    <property type="match status" value="1"/>
</dbReference>
<dbReference type="GO" id="GO:0016757">
    <property type="term" value="F:glycosyltransferase activity"/>
    <property type="evidence" value="ECO:0007669"/>
    <property type="project" value="InterPro"/>
</dbReference>
<dbReference type="CDD" id="cd03820">
    <property type="entry name" value="GT4_AmsD-like"/>
    <property type="match status" value="1"/>
</dbReference>
<dbReference type="AlphaFoldDB" id="A0A1M6RR33"/>
<dbReference type="InterPro" id="IPR001296">
    <property type="entry name" value="Glyco_trans_1"/>
</dbReference>
<name>A0A1M6RR33_9FLAO</name>
<dbReference type="PANTHER" id="PTHR12526">
    <property type="entry name" value="GLYCOSYLTRANSFERASE"/>
    <property type="match status" value="1"/>
</dbReference>
<dbReference type="Gene3D" id="3.40.50.2000">
    <property type="entry name" value="Glycogen Phosphorylase B"/>
    <property type="match status" value="2"/>
</dbReference>
<dbReference type="Proteomes" id="UP000184498">
    <property type="component" value="Unassembled WGS sequence"/>
</dbReference>
<dbReference type="SUPFAM" id="SSF53756">
    <property type="entry name" value="UDP-Glycosyltransferase/glycogen phosphorylase"/>
    <property type="match status" value="1"/>
</dbReference>
<dbReference type="PANTHER" id="PTHR12526:SF630">
    <property type="entry name" value="GLYCOSYLTRANSFERASE"/>
    <property type="match status" value="1"/>
</dbReference>
<dbReference type="STRING" id="216903.SAMN05444371_2034"/>
<keyword evidence="2" id="KW-0808">Transferase</keyword>